<reference evidence="1 2" key="1">
    <citation type="submission" date="2024-11" db="EMBL/GenBank/DDBJ databases">
        <title>Adaptive evolution of stress response genes in parasites aligns with host niche diversity.</title>
        <authorList>
            <person name="Hahn C."/>
            <person name="Resl P."/>
        </authorList>
    </citation>
    <scope>NUCLEOTIDE SEQUENCE [LARGE SCALE GENOMIC DNA]</scope>
    <source>
        <strain evidence="1">EGGRZ-B1_66</strain>
        <tissue evidence="1">Body</tissue>
    </source>
</reference>
<keyword evidence="2" id="KW-1185">Reference proteome</keyword>
<feature type="non-terminal residue" evidence="1">
    <location>
        <position position="1"/>
    </location>
</feature>
<dbReference type="AlphaFoldDB" id="A0ABD2PLA7"/>
<accession>A0ABD2PLA7</accession>
<proteinExistence type="predicted"/>
<evidence type="ECO:0000313" key="2">
    <source>
        <dbReference type="Proteomes" id="UP001626550"/>
    </source>
</evidence>
<organism evidence="1 2">
    <name type="scientific">Cichlidogyrus casuarinus</name>
    <dbReference type="NCBI Taxonomy" id="1844966"/>
    <lineage>
        <taxon>Eukaryota</taxon>
        <taxon>Metazoa</taxon>
        <taxon>Spiralia</taxon>
        <taxon>Lophotrochozoa</taxon>
        <taxon>Platyhelminthes</taxon>
        <taxon>Monogenea</taxon>
        <taxon>Monopisthocotylea</taxon>
        <taxon>Dactylogyridea</taxon>
        <taxon>Ancyrocephalidae</taxon>
        <taxon>Cichlidogyrus</taxon>
    </lineage>
</organism>
<protein>
    <submittedName>
        <fullName evidence="1">Uncharacterized protein</fullName>
    </submittedName>
</protein>
<dbReference type="EMBL" id="JBJKFK010006880">
    <property type="protein sequence ID" value="KAL3307627.1"/>
    <property type="molecule type" value="Genomic_DNA"/>
</dbReference>
<comment type="caution">
    <text evidence="1">The sequence shown here is derived from an EMBL/GenBank/DDBJ whole genome shotgun (WGS) entry which is preliminary data.</text>
</comment>
<dbReference type="Proteomes" id="UP001626550">
    <property type="component" value="Unassembled WGS sequence"/>
</dbReference>
<evidence type="ECO:0000313" key="1">
    <source>
        <dbReference type="EMBL" id="KAL3307627.1"/>
    </source>
</evidence>
<sequence length="109" mass="12768">VAAVNARCAPPCQGLWRSFQKDYLGMPTRPWPRFPPALWNCFQLTLMGGQRTNNLCETWNSALVLKVKAKERFFELIEAIKDDERSDLQRKEAMREPVRVKERDRIFNA</sequence>
<gene>
    <name evidence="1" type="ORF">Ciccas_013855</name>
</gene>
<name>A0ABD2PLA7_9PLAT</name>